<dbReference type="InterPro" id="IPR001610">
    <property type="entry name" value="PAC"/>
</dbReference>
<dbReference type="InterPro" id="IPR004358">
    <property type="entry name" value="Sig_transdc_His_kin-like_C"/>
</dbReference>
<dbReference type="SUPFAM" id="SSF47384">
    <property type="entry name" value="Homodimeric domain of signal transducing histidine kinase"/>
    <property type="match status" value="1"/>
</dbReference>
<keyword evidence="5 11" id="KW-0418">Kinase</keyword>
<keyword evidence="7" id="KW-0812">Transmembrane</keyword>
<feature type="coiled-coil region" evidence="6">
    <location>
        <begin position="298"/>
        <end position="332"/>
    </location>
</feature>
<dbReference type="NCBIfam" id="TIGR00229">
    <property type="entry name" value="sensory_box"/>
    <property type="match status" value="2"/>
</dbReference>
<evidence type="ECO:0000259" key="10">
    <source>
        <dbReference type="PROSITE" id="PS50113"/>
    </source>
</evidence>
<accession>A0A4R9M0X3</accession>
<evidence type="ECO:0000259" key="8">
    <source>
        <dbReference type="PROSITE" id="PS50109"/>
    </source>
</evidence>
<gene>
    <name evidence="11" type="ORF">EHS15_07325</name>
</gene>
<keyword evidence="7" id="KW-0472">Membrane</keyword>
<dbReference type="InterPro" id="IPR005467">
    <property type="entry name" value="His_kinase_dom"/>
</dbReference>
<dbReference type="CDD" id="cd00130">
    <property type="entry name" value="PAS"/>
    <property type="match status" value="2"/>
</dbReference>
<dbReference type="AlphaFoldDB" id="A0A4R9M0X3"/>
<evidence type="ECO:0000259" key="9">
    <source>
        <dbReference type="PROSITE" id="PS50112"/>
    </source>
</evidence>
<dbReference type="SMART" id="SM00388">
    <property type="entry name" value="HisKA"/>
    <property type="match status" value="1"/>
</dbReference>
<dbReference type="InterPro" id="IPR035965">
    <property type="entry name" value="PAS-like_dom_sf"/>
</dbReference>
<feature type="domain" description="PAC" evidence="10">
    <location>
        <begin position="255"/>
        <end position="307"/>
    </location>
</feature>
<dbReference type="InterPro" id="IPR036097">
    <property type="entry name" value="HisK_dim/P_sf"/>
</dbReference>
<keyword evidence="6" id="KW-0175">Coiled coil</keyword>
<dbReference type="SMART" id="SM00091">
    <property type="entry name" value="PAS"/>
    <property type="match status" value="2"/>
</dbReference>
<dbReference type="PROSITE" id="PS50109">
    <property type="entry name" value="HIS_KIN"/>
    <property type="match status" value="1"/>
</dbReference>
<evidence type="ECO:0000256" key="6">
    <source>
        <dbReference type="SAM" id="Coils"/>
    </source>
</evidence>
<dbReference type="OrthoDB" id="6192248at2"/>
<dbReference type="PANTHER" id="PTHR43047">
    <property type="entry name" value="TWO-COMPONENT HISTIDINE PROTEIN KINASE"/>
    <property type="match status" value="1"/>
</dbReference>
<dbReference type="InterPro" id="IPR036890">
    <property type="entry name" value="HATPase_C_sf"/>
</dbReference>
<dbReference type="GO" id="GO:0005886">
    <property type="term" value="C:plasma membrane"/>
    <property type="evidence" value="ECO:0007669"/>
    <property type="project" value="TreeGrafter"/>
</dbReference>
<dbReference type="PROSITE" id="PS50113">
    <property type="entry name" value="PAC"/>
    <property type="match status" value="1"/>
</dbReference>
<dbReference type="PANTHER" id="PTHR43047:SF72">
    <property type="entry name" value="OSMOSENSING HISTIDINE PROTEIN KINASE SLN1"/>
    <property type="match status" value="1"/>
</dbReference>
<dbReference type="RefSeq" id="WP_135759907.1">
    <property type="nucleotide sequence ID" value="NZ_RQHW01000028.1"/>
</dbReference>
<dbReference type="EC" id="2.7.13.3" evidence="2"/>
<feature type="domain" description="Histidine kinase" evidence="8">
    <location>
        <begin position="339"/>
        <end position="564"/>
    </location>
</feature>
<evidence type="ECO:0000313" key="12">
    <source>
        <dbReference type="Proteomes" id="UP000298058"/>
    </source>
</evidence>
<evidence type="ECO:0000256" key="2">
    <source>
        <dbReference type="ARBA" id="ARBA00012438"/>
    </source>
</evidence>
<comment type="catalytic activity">
    <reaction evidence="1">
        <text>ATP + protein L-histidine = ADP + protein N-phospho-L-histidine.</text>
        <dbReference type="EC" id="2.7.13.3"/>
    </reaction>
</comment>
<reference evidence="11" key="1">
    <citation type="journal article" date="2019" name="PLoS Negl. Trop. Dis.">
        <title>Revisiting the worldwide diversity of Leptospira species in the environment.</title>
        <authorList>
            <person name="Vincent A.T."/>
            <person name="Schiettekatte O."/>
            <person name="Bourhy P."/>
            <person name="Veyrier F.J."/>
            <person name="Picardeau M."/>
        </authorList>
    </citation>
    <scope>NUCLEOTIDE SEQUENCE [LARGE SCALE GENOMIC DNA]</scope>
    <source>
        <strain evidence="11">201300427</strain>
    </source>
</reference>
<dbReference type="PROSITE" id="PS50112">
    <property type="entry name" value="PAS"/>
    <property type="match status" value="1"/>
</dbReference>
<evidence type="ECO:0000256" key="5">
    <source>
        <dbReference type="ARBA" id="ARBA00022777"/>
    </source>
</evidence>
<dbReference type="EMBL" id="RQHW01000028">
    <property type="protein sequence ID" value="TGN19591.1"/>
    <property type="molecule type" value="Genomic_DNA"/>
</dbReference>
<dbReference type="GO" id="GO:0009927">
    <property type="term" value="F:histidine phosphotransfer kinase activity"/>
    <property type="evidence" value="ECO:0007669"/>
    <property type="project" value="TreeGrafter"/>
</dbReference>
<dbReference type="Gene3D" id="1.10.287.130">
    <property type="match status" value="1"/>
</dbReference>
<evidence type="ECO:0000256" key="7">
    <source>
        <dbReference type="SAM" id="Phobius"/>
    </source>
</evidence>
<keyword evidence="4" id="KW-0808">Transferase</keyword>
<dbReference type="SMART" id="SM00086">
    <property type="entry name" value="PAC"/>
    <property type="match status" value="2"/>
</dbReference>
<evidence type="ECO:0000256" key="1">
    <source>
        <dbReference type="ARBA" id="ARBA00000085"/>
    </source>
</evidence>
<evidence type="ECO:0000256" key="3">
    <source>
        <dbReference type="ARBA" id="ARBA00022553"/>
    </source>
</evidence>
<dbReference type="Pfam" id="PF00512">
    <property type="entry name" value="HisKA"/>
    <property type="match status" value="1"/>
</dbReference>
<dbReference type="InterPro" id="IPR003661">
    <property type="entry name" value="HisK_dim/P_dom"/>
</dbReference>
<dbReference type="SUPFAM" id="SSF55785">
    <property type="entry name" value="PYP-like sensor domain (PAS domain)"/>
    <property type="match status" value="2"/>
</dbReference>
<dbReference type="InterPro" id="IPR003594">
    <property type="entry name" value="HATPase_dom"/>
</dbReference>
<evidence type="ECO:0000256" key="4">
    <source>
        <dbReference type="ARBA" id="ARBA00022679"/>
    </source>
</evidence>
<dbReference type="GO" id="GO:0000155">
    <property type="term" value="F:phosphorelay sensor kinase activity"/>
    <property type="evidence" value="ECO:0007669"/>
    <property type="project" value="InterPro"/>
</dbReference>
<dbReference type="CDD" id="cd00082">
    <property type="entry name" value="HisKA"/>
    <property type="match status" value="1"/>
</dbReference>
<name>A0A4R9M0X3_9LEPT</name>
<dbReference type="Pfam" id="PF02518">
    <property type="entry name" value="HATPase_c"/>
    <property type="match status" value="1"/>
</dbReference>
<dbReference type="Pfam" id="PF13426">
    <property type="entry name" value="PAS_9"/>
    <property type="match status" value="1"/>
</dbReference>
<proteinExistence type="predicted"/>
<dbReference type="InterPro" id="IPR000014">
    <property type="entry name" value="PAS"/>
</dbReference>
<dbReference type="CDD" id="cd16922">
    <property type="entry name" value="HATPase_EvgS-ArcB-TorS-like"/>
    <property type="match status" value="1"/>
</dbReference>
<keyword evidence="12" id="KW-1185">Reference proteome</keyword>
<keyword evidence="3" id="KW-0597">Phosphoprotein</keyword>
<dbReference type="SMART" id="SM00387">
    <property type="entry name" value="HATPase_c"/>
    <property type="match status" value="1"/>
</dbReference>
<dbReference type="SUPFAM" id="SSF55874">
    <property type="entry name" value="ATPase domain of HSP90 chaperone/DNA topoisomerase II/histidine kinase"/>
    <property type="match status" value="1"/>
</dbReference>
<protein>
    <recommendedName>
        <fullName evidence="2">histidine kinase</fullName>
        <ecNumber evidence="2">2.7.13.3</ecNumber>
    </recommendedName>
</protein>
<keyword evidence="7" id="KW-1133">Transmembrane helix</keyword>
<comment type="caution">
    <text evidence="11">The sequence shown here is derived from an EMBL/GenBank/DDBJ whole genome shotgun (WGS) entry which is preliminary data.</text>
</comment>
<sequence>MNFLYLVFCFVCGLFSIAWYFLYKKEKKLRLILFSKNLQKSTEIERILIEKEKQYQDIYDTANSIIIRWSPNFVIHSINPYAEEFFRVNRFELEGKDLVIDLFHLQGDEINVMKSQLWNIFHRPEQFIRQEYDVFLSNQERRTISWSNRILKDDYGYPFEVLSIGNDITIRKVAEENLLKSYERILDLYNNAPCGYHSQDKDGIIVSMNDTELSWLGYERDEVIGRMKFETLLTGESKKTYHSLYENFKRDGSVSGIEYEYIRKDGSVFIISLNSTASYDKEGNFTVSRATIFDITERKAAESQLSDYSQKIEQQNKKLQKAVEEAKSANRSKSIFFSKITHELRTPLHAVIGFSQILEKDPHLPGHLKGYVNSLHQNGVHLLSMINDILDLSKIEAGKMTESKETFSLVQLWDNLFSMFAYRFLGKGLTFHLANPKAILGKYYQGDIQKIRQVLVNLLANSLKFTEKGEVSFEVIIESNPYSSLPFDLVEFTVSDSGIGIPKDQLDIIFEAFQQTEQGSSYQEGTGLGLAISHQLVEFMGGNISVRSELQKGSTFSFKIPLAVVKMNEDSPSQIHTLGPVSSKELVGMEQSDQNEEKKISDYIHSLPEDRRLEILRLIRIQNFQKLISTLELNESELEGRNILLQKAQDKKFKFLIDFIQGT</sequence>
<feature type="domain" description="PAS" evidence="9">
    <location>
        <begin position="181"/>
        <end position="252"/>
    </location>
</feature>
<dbReference type="InterPro" id="IPR000700">
    <property type="entry name" value="PAS-assoc_C"/>
</dbReference>
<dbReference type="Gene3D" id="3.30.565.10">
    <property type="entry name" value="Histidine kinase-like ATPase, C-terminal domain"/>
    <property type="match status" value="1"/>
</dbReference>
<dbReference type="Proteomes" id="UP000298058">
    <property type="component" value="Unassembled WGS sequence"/>
</dbReference>
<feature type="transmembrane region" description="Helical" evidence="7">
    <location>
        <begin position="5"/>
        <end position="23"/>
    </location>
</feature>
<evidence type="ECO:0000313" key="11">
    <source>
        <dbReference type="EMBL" id="TGN19591.1"/>
    </source>
</evidence>
<dbReference type="Gene3D" id="3.30.450.20">
    <property type="entry name" value="PAS domain"/>
    <property type="match status" value="2"/>
</dbReference>
<organism evidence="11 12">
    <name type="scientific">Leptospira idonii</name>
    <dbReference type="NCBI Taxonomy" id="1193500"/>
    <lineage>
        <taxon>Bacteria</taxon>
        <taxon>Pseudomonadati</taxon>
        <taxon>Spirochaetota</taxon>
        <taxon>Spirochaetia</taxon>
        <taxon>Leptospirales</taxon>
        <taxon>Leptospiraceae</taxon>
        <taxon>Leptospira</taxon>
    </lineage>
</organism>
<dbReference type="PRINTS" id="PR00344">
    <property type="entry name" value="BCTRLSENSOR"/>
</dbReference>